<dbReference type="HOGENOM" id="CLU_072692_0_1_1"/>
<dbReference type="OrthoDB" id="278212at2759"/>
<organism evidence="1 2">
    <name type="scientific">Candida maltosa (strain Xu316)</name>
    <name type="common">Yeast</name>
    <dbReference type="NCBI Taxonomy" id="1245528"/>
    <lineage>
        <taxon>Eukaryota</taxon>
        <taxon>Fungi</taxon>
        <taxon>Dikarya</taxon>
        <taxon>Ascomycota</taxon>
        <taxon>Saccharomycotina</taxon>
        <taxon>Pichiomycetes</taxon>
        <taxon>Debaryomycetaceae</taxon>
        <taxon>Candida/Lodderomyces clade</taxon>
        <taxon>Candida</taxon>
    </lineage>
</organism>
<dbReference type="AlphaFoldDB" id="M3HJR5"/>
<dbReference type="EMBL" id="AOGT01001477">
    <property type="protein sequence ID" value="EMG47602.1"/>
    <property type="molecule type" value="Genomic_DNA"/>
</dbReference>
<dbReference type="Proteomes" id="UP000011777">
    <property type="component" value="Unassembled WGS sequence"/>
</dbReference>
<dbReference type="STRING" id="1245528.M3HJR5"/>
<proteinExistence type="predicted"/>
<name>M3HJR5_CANMX</name>
<dbReference type="OMA" id="CEYMMSK"/>
<dbReference type="PANTHER" id="PTHR10826">
    <property type="entry name" value="COMPLEMENT COMPONENT 1"/>
    <property type="match status" value="1"/>
</dbReference>
<dbReference type="PANTHER" id="PTHR10826:SF1">
    <property type="entry name" value="COMPLEMENT COMPONENT 1 Q SUBCOMPONENT-BINDING PROTEIN, MITOCHONDRIAL"/>
    <property type="match status" value="1"/>
</dbReference>
<dbReference type="eggNOG" id="KOG2536">
    <property type="taxonomic scope" value="Eukaryota"/>
</dbReference>
<dbReference type="Gene3D" id="3.10.280.10">
    <property type="entry name" value="Mitochondrial glycoprotein"/>
    <property type="match status" value="1"/>
</dbReference>
<gene>
    <name evidence="1" type="ORF">G210_1990</name>
</gene>
<dbReference type="InterPro" id="IPR036561">
    <property type="entry name" value="MAM33_sf"/>
</dbReference>
<evidence type="ECO:0000313" key="1">
    <source>
        <dbReference type="EMBL" id="EMG47602.1"/>
    </source>
</evidence>
<sequence length="262" mass="29403">MSRLLSTTLRSQLSKRLATSAVKPSNALRASLPKIAATTSLRLFHNSSMQLNQAEATTLRQLLEGEKQILEKIPNDFQPEVSEVLSSLGFTLVSKPGNSTVELVKKDEKGQIIHVYFDVEEVSDFDVLEEGEIAEDAEPEGFDQSFSVVRVLVENQEKNQGLLFDLFLGNAEPSFVTEAVSFQSDVSKLIARINESNDFVDKFAYEGPKFGDLEEEIQVGFEQYLDANGVNPQLAEFIVSYSEFKEEQEYRGWLDSIITFLK</sequence>
<dbReference type="GO" id="GO:0042256">
    <property type="term" value="P:cytosolic ribosome assembly"/>
    <property type="evidence" value="ECO:0007669"/>
    <property type="project" value="TreeGrafter"/>
</dbReference>
<dbReference type="GO" id="GO:0005759">
    <property type="term" value="C:mitochondrial matrix"/>
    <property type="evidence" value="ECO:0007669"/>
    <property type="project" value="InterPro"/>
</dbReference>
<reference evidence="1 2" key="1">
    <citation type="submission" date="2013-02" db="EMBL/GenBank/DDBJ databases">
        <title>Genome sequence of Candida maltosa Xu316, a potential industrial strain for xylitol and ethanol production.</title>
        <authorList>
            <person name="Yu J."/>
            <person name="Wang Q."/>
            <person name="Geng X."/>
            <person name="Bao W."/>
            <person name="He P."/>
            <person name="Cai J."/>
        </authorList>
    </citation>
    <scope>NUCLEOTIDE SEQUENCE [LARGE SCALE GENOMIC DNA]</scope>
    <source>
        <strain evidence="2">Xu316</strain>
    </source>
</reference>
<dbReference type="Pfam" id="PF02330">
    <property type="entry name" value="MAM33"/>
    <property type="match status" value="1"/>
</dbReference>
<keyword evidence="2" id="KW-1185">Reference proteome</keyword>
<protein>
    <submittedName>
        <fullName evidence="1">Mitochondrial matrix acidic protein, putative</fullName>
    </submittedName>
</protein>
<evidence type="ECO:0000313" key="2">
    <source>
        <dbReference type="Proteomes" id="UP000011777"/>
    </source>
</evidence>
<accession>M3HJR5</accession>
<comment type="caution">
    <text evidence="1">The sequence shown here is derived from an EMBL/GenBank/DDBJ whole genome shotgun (WGS) entry which is preliminary data.</text>
</comment>
<dbReference type="SUPFAM" id="SSF54529">
    <property type="entry name" value="Mitochondrial glycoprotein MAM33-like"/>
    <property type="match status" value="1"/>
</dbReference>
<dbReference type="InterPro" id="IPR003428">
    <property type="entry name" value="MAM33"/>
</dbReference>